<dbReference type="Pfam" id="PF00059">
    <property type="entry name" value="Lectin_C"/>
    <property type="match status" value="1"/>
</dbReference>
<sequence length="400" mass="44342">MDKNIYKEACSIYDSTGDYQEACTVSKQRVSAEKMAPRARYGGYITAGNVEMSEEILGQPGSSRPQSNEKPIVANPESSETVGYIPGVGMRTPGRPQGLTRAIMMKNLPKLTIVLNVCLLGIAIFLRVGMRTPGQPQGLTRAIMMKNLPKLTIVLNVCLLGIAIFLMLSMWNLKLSVNQLDQKTGMTAANQANASGRLQQAMGKAAELSDRAKEYEKALRDIEAMVARTTHSDLLGVLENETKILEILGKLECHLKNPDGQSEKASVPTHLPGACPKGYKKYREVCYKLFNERKSFSESAETCRADGGTLAMPRDVAIDVFLRFGLHDEREEGEWEWMDGTALGRGYNFWAVGQPNHAGSGDDCAAYSADMWYDLDCRMKESFICQIVPSFYRHLPTYQI</sequence>
<feature type="compositionally biased region" description="Polar residues" evidence="3">
    <location>
        <begin position="60"/>
        <end position="69"/>
    </location>
</feature>
<dbReference type="InterPro" id="IPR050801">
    <property type="entry name" value="Ca-Dep_Lectins_ImmuneDev"/>
</dbReference>
<evidence type="ECO:0000313" key="6">
    <source>
        <dbReference type="EMBL" id="CAH1248375.1"/>
    </source>
</evidence>
<dbReference type="PANTHER" id="PTHR22801:SF63">
    <property type="entry name" value="C-TYPE LECTIN DOMAIN-CONTAINING PROTEIN"/>
    <property type="match status" value="1"/>
</dbReference>
<dbReference type="PANTHER" id="PTHR22801">
    <property type="entry name" value="LITHOSTATHINE"/>
    <property type="match status" value="1"/>
</dbReference>
<evidence type="ECO:0000256" key="2">
    <source>
        <dbReference type="SAM" id="Coils"/>
    </source>
</evidence>
<name>A0A8J9Z760_BRALA</name>
<feature type="transmembrane region" description="Helical" evidence="4">
    <location>
        <begin position="111"/>
        <end position="130"/>
    </location>
</feature>
<dbReference type="InterPro" id="IPR016187">
    <property type="entry name" value="CTDL_fold"/>
</dbReference>
<dbReference type="EMBL" id="OV696701">
    <property type="protein sequence ID" value="CAH1248375.1"/>
    <property type="molecule type" value="Genomic_DNA"/>
</dbReference>
<organism evidence="6 7">
    <name type="scientific">Branchiostoma lanceolatum</name>
    <name type="common">Common lancelet</name>
    <name type="synonym">Amphioxus lanceolatum</name>
    <dbReference type="NCBI Taxonomy" id="7740"/>
    <lineage>
        <taxon>Eukaryota</taxon>
        <taxon>Metazoa</taxon>
        <taxon>Chordata</taxon>
        <taxon>Cephalochordata</taxon>
        <taxon>Leptocardii</taxon>
        <taxon>Amphioxiformes</taxon>
        <taxon>Branchiostomatidae</taxon>
        <taxon>Branchiostoma</taxon>
    </lineage>
</organism>
<gene>
    <name evidence="6" type="primary">CD209</name>
    <name evidence="6" type="ORF">BLAG_LOCUS9724</name>
</gene>
<dbReference type="OrthoDB" id="10057364at2759"/>
<dbReference type="InterPro" id="IPR018378">
    <property type="entry name" value="C-type_lectin_CS"/>
</dbReference>
<proteinExistence type="predicted"/>
<keyword evidence="4" id="KW-1133">Transmembrane helix</keyword>
<dbReference type="SMART" id="SM00034">
    <property type="entry name" value="CLECT"/>
    <property type="match status" value="1"/>
</dbReference>
<dbReference type="InterPro" id="IPR016186">
    <property type="entry name" value="C-type_lectin-like/link_sf"/>
</dbReference>
<keyword evidence="4" id="KW-0472">Membrane</keyword>
<dbReference type="Proteomes" id="UP000838412">
    <property type="component" value="Chromosome 16"/>
</dbReference>
<feature type="transmembrane region" description="Helical" evidence="4">
    <location>
        <begin position="150"/>
        <end position="173"/>
    </location>
</feature>
<reference evidence="6" key="1">
    <citation type="submission" date="2022-01" db="EMBL/GenBank/DDBJ databases">
        <authorList>
            <person name="Braso-Vives M."/>
        </authorList>
    </citation>
    <scope>NUCLEOTIDE SEQUENCE</scope>
</reference>
<dbReference type="Gene3D" id="3.10.100.10">
    <property type="entry name" value="Mannose-Binding Protein A, subunit A"/>
    <property type="match status" value="1"/>
</dbReference>
<evidence type="ECO:0000256" key="4">
    <source>
        <dbReference type="SAM" id="Phobius"/>
    </source>
</evidence>
<keyword evidence="4" id="KW-0812">Transmembrane</keyword>
<evidence type="ECO:0000256" key="3">
    <source>
        <dbReference type="SAM" id="MobiDB-lite"/>
    </source>
</evidence>
<keyword evidence="1" id="KW-1015">Disulfide bond</keyword>
<accession>A0A8J9Z760</accession>
<evidence type="ECO:0000313" key="7">
    <source>
        <dbReference type="Proteomes" id="UP000838412"/>
    </source>
</evidence>
<feature type="domain" description="C-type lectin" evidence="5">
    <location>
        <begin position="275"/>
        <end position="386"/>
    </location>
</feature>
<protein>
    <submittedName>
        <fullName evidence="6">CD209 protein</fullName>
    </submittedName>
</protein>
<keyword evidence="7" id="KW-1185">Reference proteome</keyword>
<dbReference type="AlphaFoldDB" id="A0A8J9Z760"/>
<feature type="region of interest" description="Disordered" evidence="3">
    <location>
        <begin position="57"/>
        <end position="79"/>
    </location>
</feature>
<keyword evidence="2" id="KW-0175">Coiled coil</keyword>
<evidence type="ECO:0000259" key="5">
    <source>
        <dbReference type="SMART" id="SM00034"/>
    </source>
</evidence>
<feature type="coiled-coil region" evidence="2">
    <location>
        <begin position="198"/>
        <end position="225"/>
    </location>
</feature>
<dbReference type="PROSITE" id="PS00615">
    <property type="entry name" value="C_TYPE_LECTIN_1"/>
    <property type="match status" value="1"/>
</dbReference>
<evidence type="ECO:0000256" key="1">
    <source>
        <dbReference type="ARBA" id="ARBA00023157"/>
    </source>
</evidence>
<dbReference type="InterPro" id="IPR001304">
    <property type="entry name" value="C-type_lectin-like"/>
</dbReference>
<dbReference type="CDD" id="cd00037">
    <property type="entry name" value="CLECT"/>
    <property type="match status" value="1"/>
</dbReference>
<dbReference type="SUPFAM" id="SSF56436">
    <property type="entry name" value="C-type lectin-like"/>
    <property type="match status" value="1"/>
</dbReference>